<gene>
    <name evidence="1" type="ORF">DXA38_20235</name>
</gene>
<protein>
    <submittedName>
        <fullName evidence="1">DUF1667 domain-containing protein</fullName>
    </submittedName>
</protein>
<evidence type="ECO:0000313" key="1">
    <source>
        <dbReference type="EMBL" id="RGC10266.1"/>
    </source>
</evidence>
<dbReference type="Proteomes" id="UP000260025">
    <property type="component" value="Unassembled WGS sequence"/>
</dbReference>
<organism evidence="1 2">
    <name type="scientific">Clostridium innocuum</name>
    <dbReference type="NCBI Taxonomy" id="1522"/>
    <lineage>
        <taxon>Bacteria</taxon>
        <taxon>Bacillati</taxon>
        <taxon>Bacillota</taxon>
        <taxon>Clostridia</taxon>
        <taxon>Eubacteriales</taxon>
        <taxon>Clostridiaceae</taxon>
        <taxon>Clostridium</taxon>
    </lineage>
</organism>
<dbReference type="RefSeq" id="WP_117444763.1">
    <property type="nucleotide sequence ID" value="NZ_JAJFEN010000061.1"/>
</dbReference>
<dbReference type="PANTHER" id="PTHR39450:SF1">
    <property type="entry name" value="DUF1667 DOMAIN-CONTAINING PROTEIN"/>
    <property type="match status" value="1"/>
</dbReference>
<evidence type="ECO:0000313" key="2">
    <source>
        <dbReference type="Proteomes" id="UP000260025"/>
    </source>
</evidence>
<proteinExistence type="predicted"/>
<name>A0A3E2VI34_CLOIN</name>
<dbReference type="AlphaFoldDB" id="A0A3E2VI34"/>
<dbReference type="SUPFAM" id="SSF160148">
    <property type="entry name" value="CPE0013-like"/>
    <property type="match status" value="1"/>
</dbReference>
<sequence>MKNLICIVCPKGCHLSVDDENGYTVTGNSCPRGAEYGKTELIDPRRIITSTVRIHAETARRVPVKTAQSIPKGRIMDVMRALDNVDVKAPVSAGDVVLRDAAGLGVNIVATKSVER</sequence>
<dbReference type="InterPro" id="IPR012460">
    <property type="entry name" value="DUF1667"/>
</dbReference>
<dbReference type="EMBL" id="QVEV01000049">
    <property type="protein sequence ID" value="RGC10266.1"/>
    <property type="molecule type" value="Genomic_DNA"/>
</dbReference>
<dbReference type="Gene3D" id="3.10.530.10">
    <property type="entry name" value="CPE0013-like"/>
    <property type="match status" value="1"/>
</dbReference>
<dbReference type="Pfam" id="PF07892">
    <property type="entry name" value="DUF1667"/>
    <property type="match status" value="1"/>
</dbReference>
<accession>A0A3E2VI34</accession>
<dbReference type="OrthoDB" id="9811531at2"/>
<dbReference type="PANTHER" id="PTHR39450">
    <property type="entry name" value="MOLYBDOPTERIN OXIDOREDUCTASE, 4FE-4S CLUSTER-BINDING SUBUNIT"/>
    <property type="match status" value="1"/>
</dbReference>
<dbReference type="InterPro" id="IPR036593">
    <property type="entry name" value="CPE0013-like_sf"/>
</dbReference>
<comment type="caution">
    <text evidence="1">The sequence shown here is derived from an EMBL/GenBank/DDBJ whole genome shotgun (WGS) entry which is preliminary data.</text>
</comment>
<reference evidence="1 2" key="1">
    <citation type="submission" date="2018-08" db="EMBL/GenBank/DDBJ databases">
        <title>A genome reference for cultivated species of the human gut microbiota.</title>
        <authorList>
            <person name="Zou Y."/>
            <person name="Xue W."/>
            <person name="Luo G."/>
        </authorList>
    </citation>
    <scope>NUCLEOTIDE SEQUENCE [LARGE SCALE GENOMIC DNA]</scope>
    <source>
        <strain evidence="1 2">OF01-2LB</strain>
    </source>
</reference>